<organism evidence="1 2">
    <name type="scientific">Akkermansia glycaniphila</name>
    <dbReference type="NCBI Taxonomy" id="1679444"/>
    <lineage>
        <taxon>Bacteria</taxon>
        <taxon>Pseudomonadati</taxon>
        <taxon>Verrucomicrobiota</taxon>
        <taxon>Verrucomicrobiia</taxon>
        <taxon>Verrucomicrobiales</taxon>
        <taxon>Akkermansiaceae</taxon>
        <taxon>Akkermansia</taxon>
    </lineage>
</organism>
<sequence>MKIHLYDPYVRLLEEVAEEAVPAWMSGILGTIILRGISSGRPMRDFLPEDSAFEAVYCPLAGGGLRCTVFGRGGLTCPVAPVAEVTVVLSAGRDHEEAWEVIRAVRYRGTRPLKMPKPPYGFLVRMPGFEAMGDRLGWIQEFSCCLTVAWVLANLNDKAHHHKKS</sequence>
<evidence type="ECO:0000313" key="2">
    <source>
        <dbReference type="Proteomes" id="UP000176204"/>
    </source>
</evidence>
<name>A0A1C7PBB8_9BACT</name>
<keyword evidence="2" id="KW-1185">Reference proteome</keyword>
<gene>
    <name evidence="1" type="ORF">PYTT_2206</name>
</gene>
<dbReference type="AlphaFoldDB" id="A0A1C7PBB8"/>
<evidence type="ECO:0000313" key="1">
    <source>
        <dbReference type="EMBL" id="SEH97337.1"/>
    </source>
</evidence>
<proteinExistence type="predicted"/>
<dbReference type="KEGG" id="agl:PYTT_2206"/>
<dbReference type="Proteomes" id="UP000176204">
    <property type="component" value="Chromosome I"/>
</dbReference>
<protein>
    <submittedName>
        <fullName evidence="1">Uncharacterized protein</fullName>
    </submittedName>
</protein>
<accession>A0A1C7PBB8</accession>
<dbReference type="EMBL" id="LT629973">
    <property type="protein sequence ID" value="SEH97337.1"/>
    <property type="molecule type" value="Genomic_DNA"/>
</dbReference>
<reference evidence="2" key="1">
    <citation type="submission" date="2016-09" db="EMBL/GenBank/DDBJ databases">
        <authorList>
            <person name="Koehorst J."/>
        </authorList>
    </citation>
    <scope>NUCLEOTIDE SEQUENCE [LARGE SCALE GENOMIC DNA]</scope>
</reference>
<dbReference type="RefSeq" id="WP_067776661.1">
    <property type="nucleotide sequence ID" value="NZ_LIGX01000030.1"/>
</dbReference>